<reference evidence="1 2" key="1">
    <citation type="journal article" date="2023" name="Sci. Data">
        <title>Genome assembly of the Korean intertidal mud-creeper Batillaria attramentaria.</title>
        <authorList>
            <person name="Patra A.K."/>
            <person name="Ho P.T."/>
            <person name="Jun S."/>
            <person name="Lee S.J."/>
            <person name="Kim Y."/>
            <person name="Won Y.J."/>
        </authorList>
    </citation>
    <scope>NUCLEOTIDE SEQUENCE [LARGE SCALE GENOMIC DNA]</scope>
    <source>
        <strain evidence="1">Wonlab-2016</strain>
    </source>
</reference>
<evidence type="ECO:0000313" key="2">
    <source>
        <dbReference type="Proteomes" id="UP001519460"/>
    </source>
</evidence>
<dbReference type="EMBL" id="JACVVK020000085">
    <property type="protein sequence ID" value="KAK7494250.1"/>
    <property type="molecule type" value="Genomic_DNA"/>
</dbReference>
<dbReference type="Proteomes" id="UP001519460">
    <property type="component" value="Unassembled WGS sequence"/>
</dbReference>
<proteinExistence type="predicted"/>
<comment type="caution">
    <text evidence="1">The sequence shown here is derived from an EMBL/GenBank/DDBJ whole genome shotgun (WGS) entry which is preliminary data.</text>
</comment>
<accession>A0ABD0L4I1</accession>
<dbReference type="AlphaFoldDB" id="A0ABD0L4I1"/>
<protein>
    <submittedName>
        <fullName evidence="1">Uncharacterized protein</fullName>
    </submittedName>
</protein>
<sequence>MTDLVQRLLSQCPVSNCCFYSYALSMDASNTSKPAAGGGSHIVTSPAVNLSSVGDWRENVCQLHFQLETTFDVSWTQPIKQQQAMESISPSTSISIWRLEGHF</sequence>
<keyword evidence="2" id="KW-1185">Reference proteome</keyword>
<gene>
    <name evidence="1" type="ORF">BaRGS_00014532</name>
</gene>
<evidence type="ECO:0000313" key="1">
    <source>
        <dbReference type="EMBL" id="KAK7494250.1"/>
    </source>
</evidence>
<name>A0ABD0L4I1_9CAEN</name>
<organism evidence="1 2">
    <name type="scientific">Batillaria attramentaria</name>
    <dbReference type="NCBI Taxonomy" id="370345"/>
    <lineage>
        <taxon>Eukaryota</taxon>
        <taxon>Metazoa</taxon>
        <taxon>Spiralia</taxon>
        <taxon>Lophotrochozoa</taxon>
        <taxon>Mollusca</taxon>
        <taxon>Gastropoda</taxon>
        <taxon>Caenogastropoda</taxon>
        <taxon>Sorbeoconcha</taxon>
        <taxon>Cerithioidea</taxon>
        <taxon>Batillariidae</taxon>
        <taxon>Batillaria</taxon>
    </lineage>
</organism>